<name>A0A0G4H5M9_9ALVE</name>
<proteinExistence type="predicted"/>
<organism evidence="7">
    <name type="scientific">Chromera velia CCMP2878</name>
    <dbReference type="NCBI Taxonomy" id="1169474"/>
    <lineage>
        <taxon>Eukaryota</taxon>
        <taxon>Sar</taxon>
        <taxon>Alveolata</taxon>
        <taxon>Colpodellida</taxon>
        <taxon>Chromeraceae</taxon>
        <taxon>Chromera</taxon>
    </lineage>
</organism>
<dbReference type="Pfam" id="PF23489">
    <property type="entry name" value="V-ATPase_su_f"/>
    <property type="match status" value="1"/>
</dbReference>
<dbReference type="GO" id="GO:0016020">
    <property type="term" value="C:membrane"/>
    <property type="evidence" value="ECO:0007669"/>
    <property type="project" value="UniProtKB-SubCell"/>
</dbReference>
<dbReference type="VEuPathDB" id="CryptoDB:Cvel_24732"/>
<reference evidence="7" key="1">
    <citation type="submission" date="2014-11" db="EMBL/GenBank/DDBJ databases">
        <authorList>
            <person name="Otto D Thomas"/>
            <person name="Naeem Raeece"/>
        </authorList>
    </citation>
    <scope>NUCLEOTIDE SEQUENCE</scope>
</reference>
<keyword evidence="4 6" id="KW-0472">Membrane</keyword>
<accession>A0A0G4H5M9</accession>
<feature type="region of interest" description="Disordered" evidence="5">
    <location>
        <begin position="88"/>
        <end position="122"/>
    </location>
</feature>
<feature type="transmembrane region" description="Helical" evidence="6">
    <location>
        <begin position="42"/>
        <end position="64"/>
    </location>
</feature>
<evidence type="ECO:0000256" key="2">
    <source>
        <dbReference type="ARBA" id="ARBA00022692"/>
    </source>
</evidence>
<evidence type="ECO:0000256" key="1">
    <source>
        <dbReference type="ARBA" id="ARBA00004370"/>
    </source>
</evidence>
<dbReference type="AlphaFoldDB" id="A0A0G4H5M9"/>
<evidence type="ECO:0000256" key="4">
    <source>
        <dbReference type="ARBA" id="ARBA00023136"/>
    </source>
</evidence>
<sequence length="122" mass="12690">MSCALCCQFLSVSGVVILSVWGLLFINGTPIEGVPSKHAKNAGWACFGAAILYVVVFVGVTFGVMMKKPDRRASTGVPAPAYVGQATGLSYGQESRRDSTEGLLGGGQEMSSAAEGADRRSQ</sequence>
<evidence type="ECO:0000256" key="6">
    <source>
        <dbReference type="SAM" id="Phobius"/>
    </source>
</evidence>
<evidence type="ECO:0000256" key="5">
    <source>
        <dbReference type="SAM" id="MobiDB-lite"/>
    </source>
</evidence>
<comment type="subcellular location">
    <subcellularLocation>
        <location evidence="1">Membrane</location>
    </subcellularLocation>
</comment>
<keyword evidence="2 6" id="KW-0812">Transmembrane</keyword>
<dbReference type="InterPro" id="IPR056552">
    <property type="entry name" value="Ribonucl_Kappa"/>
</dbReference>
<keyword evidence="3 6" id="KW-1133">Transmembrane helix</keyword>
<protein>
    <submittedName>
        <fullName evidence="7">Uncharacterized protein</fullName>
    </submittedName>
</protein>
<evidence type="ECO:0000313" key="7">
    <source>
        <dbReference type="EMBL" id="CEM38936.1"/>
    </source>
</evidence>
<dbReference type="EMBL" id="CDMZ01001893">
    <property type="protein sequence ID" value="CEM38936.1"/>
    <property type="molecule type" value="Genomic_DNA"/>
</dbReference>
<gene>
    <name evidence="7" type="ORF">Cvel_24732</name>
</gene>
<evidence type="ECO:0000256" key="3">
    <source>
        <dbReference type="ARBA" id="ARBA00022989"/>
    </source>
</evidence>